<dbReference type="Gene3D" id="2.40.50.140">
    <property type="entry name" value="Nucleic acid-binding proteins"/>
    <property type="match status" value="2"/>
</dbReference>
<dbReference type="PROSITE" id="PS50126">
    <property type="entry name" value="S1"/>
    <property type="match status" value="1"/>
</dbReference>
<dbReference type="AlphaFoldDB" id="Q97HP5"/>
<dbReference type="GeneID" id="44998454"/>
<dbReference type="SMART" id="SM00316">
    <property type="entry name" value="S1"/>
    <property type="match status" value="3"/>
</dbReference>
<organism evidence="2 3">
    <name type="scientific">Clostridium acetobutylicum (strain ATCC 824 / DSM 792 / JCM 1419 / IAM 19013 / LMG 5710 / NBRC 13948 / NRRL B-527 / VKM B-1787 / 2291 / W)</name>
    <dbReference type="NCBI Taxonomy" id="272562"/>
    <lineage>
        <taxon>Bacteria</taxon>
        <taxon>Bacillati</taxon>
        <taxon>Bacillota</taxon>
        <taxon>Clostridia</taxon>
        <taxon>Eubacteriales</taxon>
        <taxon>Clostridiaceae</taxon>
        <taxon>Clostridium</taxon>
    </lineage>
</organism>
<dbReference type="PANTHER" id="PTHR10724">
    <property type="entry name" value="30S RIBOSOMAL PROTEIN S1"/>
    <property type="match status" value="1"/>
</dbReference>
<dbReference type="STRING" id="272562.CA_C1964"/>
<reference evidence="2 3" key="1">
    <citation type="journal article" date="2001" name="J. Bacteriol.">
        <title>Genome sequence and comparative analysis of the solvent-producing bacterium Clostridium acetobutylicum.</title>
        <authorList>
            <person name="Nolling J."/>
            <person name="Breton G."/>
            <person name="Omelchenko M.V."/>
            <person name="Makarova K.S."/>
            <person name="Zeng Q."/>
            <person name="Gibson R."/>
            <person name="Lee H.M."/>
            <person name="Dubois J."/>
            <person name="Qiu D."/>
            <person name="Hitti J."/>
            <person name="Wolf Y.I."/>
            <person name="Tatusov R.L."/>
            <person name="Sabathe F."/>
            <person name="Doucette-Stamm L."/>
            <person name="Soucaille P."/>
            <person name="Daly M.J."/>
            <person name="Bennett G.N."/>
            <person name="Koonin E.V."/>
            <person name="Smith D.R."/>
        </authorList>
    </citation>
    <scope>NUCLEOTIDE SEQUENCE [LARGE SCALE GENOMIC DNA]</scope>
    <source>
        <strain evidence="3">ATCC 824 / DSM 792 / JCM 1419 / LMG 5710 / VKM B-1787</strain>
    </source>
</reference>
<dbReference type="InterPro" id="IPR012340">
    <property type="entry name" value="NA-bd_OB-fold"/>
</dbReference>
<dbReference type="InterPro" id="IPR050437">
    <property type="entry name" value="Ribos_protein_bS1-like"/>
</dbReference>
<protein>
    <submittedName>
        <fullName evidence="2">Ribosomal protein S1</fullName>
    </submittedName>
</protein>
<feature type="domain" description="S1 motif" evidence="1">
    <location>
        <begin position="113"/>
        <end position="181"/>
    </location>
</feature>
<dbReference type="PATRIC" id="fig|272562.8.peg.2172"/>
<dbReference type="SUPFAM" id="SSF50249">
    <property type="entry name" value="Nucleic acid-binding proteins"/>
    <property type="match status" value="2"/>
</dbReference>
<evidence type="ECO:0000313" key="3">
    <source>
        <dbReference type="Proteomes" id="UP000000814"/>
    </source>
</evidence>
<evidence type="ECO:0000313" key="2">
    <source>
        <dbReference type="EMBL" id="AAK79925.1"/>
    </source>
</evidence>
<dbReference type="EMBL" id="AE001437">
    <property type="protein sequence ID" value="AAK79925.1"/>
    <property type="molecule type" value="Genomic_DNA"/>
</dbReference>
<dbReference type="HOGENOM" id="CLU_083018_0_0_9"/>
<keyword evidence="3" id="KW-1185">Reference proteome</keyword>
<proteinExistence type="predicted"/>
<dbReference type="RefSeq" id="WP_010965266.1">
    <property type="nucleotide sequence ID" value="NC_003030.1"/>
</dbReference>
<evidence type="ECO:0000259" key="1">
    <source>
        <dbReference type="PROSITE" id="PS50126"/>
    </source>
</evidence>
<dbReference type="GO" id="GO:0005840">
    <property type="term" value="C:ribosome"/>
    <property type="evidence" value="ECO:0007669"/>
    <property type="project" value="UniProtKB-KW"/>
</dbReference>
<sequence>MRNELNSNEYNLMASRQSRKILTGTLAAMENVKIGQDENVDCGVVFYDEFKILIPIREMNVSREDKRVIRSMIGAEIDFIVMEFDDENRTAIASRKEAMELRKNLELKKHKVGEKIFVRVTSVGRNNCRVDCYGIEYRVPINEIDYGYIDKVDKYVQVGDVVPAIIKELDIDNNIVVVSIKEAKEDPYLGIVKSLNKGGEYLGVVTGIKDYGIFLTIRKGVNCLCPFPNWANFSPAVGEKFVVRIKSINYDEKKINANLMRPINQRNKYNPTWGLG</sequence>
<name>Q97HP5_CLOAB</name>
<dbReference type="GO" id="GO:0003735">
    <property type="term" value="F:structural constituent of ribosome"/>
    <property type="evidence" value="ECO:0007669"/>
    <property type="project" value="TreeGrafter"/>
</dbReference>
<gene>
    <name evidence="2" type="primary">rpsA</name>
    <name evidence="2" type="ordered locus">CA_C1964</name>
</gene>
<dbReference type="eggNOG" id="COG0539">
    <property type="taxonomic scope" value="Bacteria"/>
</dbReference>
<dbReference type="InterPro" id="IPR003029">
    <property type="entry name" value="S1_domain"/>
</dbReference>
<keyword evidence="2" id="KW-0689">Ribosomal protein</keyword>
<dbReference type="GO" id="GO:0006412">
    <property type="term" value="P:translation"/>
    <property type="evidence" value="ECO:0007669"/>
    <property type="project" value="TreeGrafter"/>
</dbReference>
<dbReference type="Proteomes" id="UP000000814">
    <property type="component" value="Chromosome"/>
</dbReference>
<dbReference type="KEGG" id="cac:CA_C1964"/>
<dbReference type="OrthoDB" id="9793609at2"/>
<accession>Q97HP5</accession>
<keyword evidence="2" id="KW-0687">Ribonucleoprotein</keyword>
<dbReference type="PIR" id="B97142">
    <property type="entry name" value="B97142"/>
</dbReference>
<dbReference type="Pfam" id="PF00575">
    <property type="entry name" value="S1"/>
    <property type="match status" value="1"/>
</dbReference>
<dbReference type="GO" id="GO:0003729">
    <property type="term" value="F:mRNA binding"/>
    <property type="evidence" value="ECO:0007669"/>
    <property type="project" value="TreeGrafter"/>
</dbReference>